<gene>
    <name evidence="11" type="ORF">GPUH_LOCUS22049</name>
</gene>
<dbReference type="Pfam" id="PF09764">
    <property type="entry name" value="Nt_Gln_amidase"/>
    <property type="match status" value="1"/>
</dbReference>
<evidence type="ECO:0000256" key="7">
    <source>
        <dbReference type="ARBA" id="ARBA00029677"/>
    </source>
</evidence>
<dbReference type="GO" id="GO:0008418">
    <property type="term" value="F:protein-N-terminal asparagine amidohydrolase activity"/>
    <property type="evidence" value="ECO:0007669"/>
    <property type="project" value="UniProtKB-UniRule"/>
</dbReference>
<dbReference type="GO" id="GO:0005829">
    <property type="term" value="C:cytosol"/>
    <property type="evidence" value="ECO:0007669"/>
    <property type="project" value="TreeGrafter"/>
</dbReference>
<evidence type="ECO:0000256" key="8">
    <source>
        <dbReference type="ARBA" id="ARBA00048768"/>
    </source>
</evidence>
<evidence type="ECO:0000256" key="3">
    <source>
        <dbReference type="ARBA" id="ARBA00011245"/>
    </source>
</evidence>
<evidence type="ECO:0000313" key="12">
    <source>
        <dbReference type="Proteomes" id="UP000271098"/>
    </source>
</evidence>
<sequence length="194" mass="22950">MCKEISETNEDELIRCYAVFIYNDDHGVMLWEQRGHAENQHFVIWDYHVVLLYAGVKKTLICDFDTLLNFPCDASLYIERTLRPYLHVDTPYRRFFRVVNAAGYLQQFSSDRRHMLDFDGNPKEQAPSWPIIYNPGMRNFVIACRLLPYNVLSPDYGHNLADFIVVDNDFFTEISEIYDQDTFIKFVTEVLKPR</sequence>
<dbReference type="GO" id="GO:0070773">
    <property type="term" value="F:protein-N-terminal glutamine amidohydrolase activity"/>
    <property type="evidence" value="ECO:0007669"/>
    <property type="project" value="UniProtKB-UniRule"/>
</dbReference>
<comment type="function">
    <text evidence="1 9">Mediates the side-chain deamidation of N-terminal glutamine residues to glutamate, an important step in N-end rule pathway of protein degradation. Conversion of the resulting N-terminal glutamine to glutamate renders the protein susceptible to arginylation, polyubiquitination and degradation as specified by the N-end rule. Does not act on substrates with internal or C-terminal glutamine and does not act on non-glutamine residues in any position.</text>
</comment>
<dbReference type="InterPro" id="IPR023128">
    <property type="entry name" value="Prot_N_Gln_amidohydro_ab_roll"/>
</dbReference>
<comment type="similarity">
    <text evidence="2 9">Belongs to the NTAQ1 family.</text>
</comment>
<reference evidence="11 12" key="1">
    <citation type="submission" date="2018-11" db="EMBL/GenBank/DDBJ databases">
        <authorList>
            <consortium name="Pathogen Informatics"/>
        </authorList>
    </citation>
    <scope>NUCLEOTIDE SEQUENCE [LARGE SCALE GENOMIC DNA]</scope>
</reference>
<dbReference type="AlphaFoldDB" id="A0A3P7RF76"/>
<comment type="subunit">
    <text evidence="3 9">Monomer.</text>
</comment>
<dbReference type="EMBL" id="UYRT01094106">
    <property type="protein sequence ID" value="VDN39379.1"/>
    <property type="molecule type" value="Genomic_DNA"/>
</dbReference>
<name>A0A3P7RF76_9BILA</name>
<evidence type="ECO:0000256" key="5">
    <source>
        <dbReference type="ARBA" id="ARBA00021247"/>
    </source>
</evidence>
<dbReference type="PANTHER" id="PTHR13035:SF0">
    <property type="entry name" value="PROTEIN N-TERMINAL GLUTAMINE AMIDOHYDROLASE"/>
    <property type="match status" value="1"/>
</dbReference>
<dbReference type="PANTHER" id="PTHR13035">
    <property type="entry name" value="PROTEIN N-TERMINAL GLUTAMINE AMIDOHYDROLASE"/>
    <property type="match status" value="1"/>
</dbReference>
<dbReference type="Proteomes" id="UP000271098">
    <property type="component" value="Unassembled WGS sequence"/>
</dbReference>
<dbReference type="EC" id="3.5.1.122" evidence="4 9"/>
<evidence type="ECO:0000256" key="2">
    <source>
        <dbReference type="ARBA" id="ARBA00008985"/>
    </source>
</evidence>
<evidence type="ECO:0000256" key="6">
    <source>
        <dbReference type="ARBA" id="ARBA00022801"/>
    </source>
</evidence>
<evidence type="ECO:0000256" key="1">
    <source>
        <dbReference type="ARBA" id="ARBA00003923"/>
    </source>
</evidence>
<comment type="catalytic activity">
    <reaction evidence="8 9">
        <text>N-terminal L-glutaminyl-[protein] + H2O = N-terminal L-glutamyl-[protein] + NH4(+)</text>
        <dbReference type="Rhea" id="RHEA:50680"/>
        <dbReference type="Rhea" id="RHEA-COMP:12668"/>
        <dbReference type="Rhea" id="RHEA-COMP:12777"/>
        <dbReference type="ChEBI" id="CHEBI:15377"/>
        <dbReference type="ChEBI" id="CHEBI:28938"/>
        <dbReference type="ChEBI" id="CHEBI:64721"/>
        <dbReference type="ChEBI" id="CHEBI:64722"/>
        <dbReference type="EC" id="3.5.1.122"/>
    </reaction>
</comment>
<dbReference type="InterPro" id="IPR039733">
    <property type="entry name" value="NTAQ1"/>
</dbReference>
<evidence type="ECO:0000259" key="10">
    <source>
        <dbReference type="Pfam" id="PF09764"/>
    </source>
</evidence>
<evidence type="ECO:0000313" key="11">
    <source>
        <dbReference type="EMBL" id="VDN39379.1"/>
    </source>
</evidence>
<keyword evidence="6 9" id="KW-0378">Hydrolase</keyword>
<proteinExistence type="inferred from homology"/>
<keyword evidence="12" id="KW-1185">Reference proteome</keyword>
<dbReference type="GO" id="GO:0005634">
    <property type="term" value="C:nucleus"/>
    <property type="evidence" value="ECO:0007669"/>
    <property type="project" value="TreeGrafter"/>
</dbReference>
<organism evidence="11 12">
    <name type="scientific">Gongylonema pulchrum</name>
    <dbReference type="NCBI Taxonomy" id="637853"/>
    <lineage>
        <taxon>Eukaryota</taxon>
        <taxon>Metazoa</taxon>
        <taxon>Ecdysozoa</taxon>
        <taxon>Nematoda</taxon>
        <taxon>Chromadorea</taxon>
        <taxon>Rhabditida</taxon>
        <taxon>Spirurina</taxon>
        <taxon>Spiruromorpha</taxon>
        <taxon>Spiruroidea</taxon>
        <taxon>Gongylonematidae</taxon>
        <taxon>Gongylonema</taxon>
    </lineage>
</organism>
<dbReference type="Gene3D" id="3.10.620.10">
    <property type="entry name" value="Protein N-terminal glutamine amidohydrolase, alpha beta roll"/>
    <property type="match status" value="1"/>
</dbReference>
<dbReference type="InterPro" id="IPR037132">
    <property type="entry name" value="N_Gln_amidohydro_ab_roll_sf"/>
</dbReference>
<protein>
    <recommendedName>
        <fullName evidence="5 9">Protein N-terminal glutamine amidohydrolase</fullName>
        <ecNumber evidence="4 9">3.5.1.122</ecNumber>
    </recommendedName>
    <alternativeName>
        <fullName evidence="7 9">Protein NH2-terminal glutamine deamidase</fullName>
    </alternativeName>
</protein>
<evidence type="ECO:0000256" key="4">
    <source>
        <dbReference type="ARBA" id="ARBA00012718"/>
    </source>
</evidence>
<evidence type="ECO:0000256" key="9">
    <source>
        <dbReference type="RuleBase" id="RU367082"/>
    </source>
</evidence>
<feature type="domain" description="Protein N-terminal glutamine amidohydrolase alpha beta roll" evidence="10">
    <location>
        <begin position="1"/>
        <end position="186"/>
    </location>
</feature>
<accession>A0A3P7RF76</accession>
<dbReference type="OrthoDB" id="191192at2759"/>